<evidence type="ECO:0000313" key="2">
    <source>
        <dbReference type="Proteomes" id="UP000011205"/>
    </source>
</evidence>
<dbReference type="AlphaFoldDB" id="L8PGJ6"/>
<sequence>MVTTHDEELLARVREMRERGSAPKQIAKALGLRPAQATALVRQVAEAAQAHTPPDERPVVGCWVNAGWSAGLDLTGAPDWAAADPIGQEPDPDTGGFAQILLARQERASRVTVTGFLVDVYCLGVKNVTDPEVMASGSLTTYVPMYYSAFDHPPLSISVEQAQTIVRDAVTYAGGLGFEPAAGFTDAAVHLGTPPGDRPTIGFGRDGKPFYFSGPYDDPGKVVETLERTCGTGNYDYVAHL</sequence>
<dbReference type="EMBL" id="AMLP01000134">
    <property type="protein sequence ID" value="ELS54532.1"/>
    <property type="molecule type" value="Genomic_DNA"/>
</dbReference>
<name>L8PGJ6_STRVR</name>
<dbReference type="Proteomes" id="UP000011205">
    <property type="component" value="Unassembled WGS sequence"/>
</dbReference>
<dbReference type="PATRIC" id="fig|1160705.3.peg.4539"/>
<proteinExistence type="predicted"/>
<comment type="caution">
    <text evidence="1">The sequence shown here is derived from an EMBL/GenBank/DDBJ whole genome shotgun (WGS) entry which is preliminary data.</text>
</comment>
<evidence type="ECO:0000313" key="1">
    <source>
        <dbReference type="EMBL" id="ELS54532.1"/>
    </source>
</evidence>
<accession>L8PGJ6</accession>
<organism evidence="1 2">
    <name type="scientific">Streptomyces viridochromogenes Tue57</name>
    <dbReference type="NCBI Taxonomy" id="1160705"/>
    <lineage>
        <taxon>Bacteria</taxon>
        <taxon>Bacillati</taxon>
        <taxon>Actinomycetota</taxon>
        <taxon>Actinomycetes</taxon>
        <taxon>Kitasatosporales</taxon>
        <taxon>Streptomycetaceae</taxon>
        <taxon>Streptomyces</taxon>
    </lineage>
</organism>
<protein>
    <submittedName>
        <fullName evidence="1">Uncharacterized protein</fullName>
    </submittedName>
</protein>
<gene>
    <name evidence="1" type="ORF">STVIR_4591</name>
</gene>
<reference evidence="1 2" key="1">
    <citation type="journal article" date="2013" name="Genome Announc.">
        <title>Draft Genome Sequence of Streptomyces viridochromogenes Strain Tu57, Producer of Avilamycin.</title>
        <authorList>
            <person name="Gruning B.A."/>
            <person name="Erxleben A."/>
            <person name="Hahnlein A."/>
            <person name="Gunther S."/>
        </authorList>
    </citation>
    <scope>NUCLEOTIDE SEQUENCE [LARGE SCALE GENOMIC DNA]</scope>
    <source>
        <strain evidence="1 2">Tue57</strain>
    </source>
</reference>